<dbReference type="InterPro" id="IPR015330">
    <property type="entry name" value="DNA_primase/pol_bifunc_N"/>
</dbReference>
<sequence>MLAHALAYARANIHVIPLRGKIPLTEHGKDDATTDASVIEEWWQRWPFANIGLRPPRGIVILDIDPRNGGTVESLGHIPPTRTARTGSGGWHMWLRYPHPVRGKVIDAPGVDVKTHTGYVVAPPSIHPETKRKYQWINQAPIQQLPHHLRDRIRIPDERLTRTTEHAKSSDSTGLAKRVSEAQPGERNNILFWAFACAFEEGASPEALAAIVDAARSIGLSDTEITRTMQSAERRR</sequence>
<dbReference type="EMBL" id="BJXA01000060">
    <property type="protein sequence ID" value="GEM41934.1"/>
    <property type="molecule type" value="Genomic_DNA"/>
</dbReference>
<reference evidence="3 4" key="1">
    <citation type="submission" date="2019-07" db="EMBL/GenBank/DDBJ databases">
        <title>Whole genome shotgun sequence of Nocardia ninae NBRC 108245.</title>
        <authorList>
            <person name="Hosoyama A."/>
            <person name="Uohara A."/>
            <person name="Ohji S."/>
            <person name="Ichikawa N."/>
        </authorList>
    </citation>
    <scope>NUCLEOTIDE SEQUENCE [LARGE SCALE GENOMIC DNA]</scope>
    <source>
        <strain evidence="3 4">NBRC 108245</strain>
    </source>
</reference>
<protein>
    <recommendedName>
        <fullName evidence="2">DNA primase/polymerase bifunctional N-terminal domain-containing protein</fullName>
    </recommendedName>
</protein>
<feature type="domain" description="DNA primase/polymerase bifunctional N-terminal" evidence="2">
    <location>
        <begin position="5"/>
        <end position="149"/>
    </location>
</feature>
<dbReference type="Pfam" id="PF09250">
    <property type="entry name" value="Prim-Pol"/>
    <property type="match status" value="1"/>
</dbReference>
<keyword evidence="4" id="KW-1185">Reference proteome</keyword>
<dbReference type="OrthoDB" id="3218228at2"/>
<gene>
    <name evidence="3" type="ORF">NN4_64530</name>
</gene>
<dbReference type="AlphaFoldDB" id="A0A511MMT6"/>
<name>A0A511MMT6_9NOCA</name>
<accession>A0A511MMT6</accession>
<dbReference type="CDD" id="cd04859">
    <property type="entry name" value="Prim_Pol"/>
    <property type="match status" value="1"/>
</dbReference>
<evidence type="ECO:0000313" key="4">
    <source>
        <dbReference type="Proteomes" id="UP000321424"/>
    </source>
</evidence>
<organism evidence="3 4">
    <name type="scientific">Nocardia ninae NBRC 108245</name>
    <dbReference type="NCBI Taxonomy" id="1210091"/>
    <lineage>
        <taxon>Bacteria</taxon>
        <taxon>Bacillati</taxon>
        <taxon>Actinomycetota</taxon>
        <taxon>Actinomycetes</taxon>
        <taxon>Mycobacteriales</taxon>
        <taxon>Nocardiaceae</taxon>
        <taxon>Nocardia</taxon>
    </lineage>
</organism>
<evidence type="ECO:0000313" key="3">
    <source>
        <dbReference type="EMBL" id="GEM41934.1"/>
    </source>
</evidence>
<dbReference type="SUPFAM" id="SSF56747">
    <property type="entry name" value="Prim-pol domain"/>
    <property type="match status" value="1"/>
</dbReference>
<comment type="caution">
    <text evidence="3">The sequence shown here is derived from an EMBL/GenBank/DDBJ whole genome shotgun (WGS) entry which is preliminary data.</text>
</comment>
<dbReference type="Proteomes" id="UP000321424">
    <property type="component" value="Unassembled WGS sequence"/>
</dbReference>
<evidence type="ECO:0000256" key="1">
    <source>
        <dbReference type="SAM" id="MobiDB-lite"/>
    </source>
</evidence>
<feature type="region of interest" description="Disordered" evidence="1">
    <location>
        <begin position="161"/>
        <end position="181"/>
    </location>
</feature>
<dbReference type="RefSeq" id="WP_147139189.1">
    <property type="nucleotide sequence ID" value="NZ_BJXA01000060.1"/>
</dbReference>
<evidence type="ECO:0000259" key="2">
    <source>
        <dbReference type="SMART" id="SM00943"/>
    </source>
</evidence>
<proteinExistence type="predicted"/>
<dbReference type="SMART" id="SM00943">
    <property type="entry name" value="Prim-Pol"/>
    <property type="match status" value="1"/>
</dbReference>